<evidence type="ECO:0000256" key="3">
    <source>
        <dbReference type="ARBA" id="ARBA00022917"/>
    </source>
</evidence>
<dbReference type="PATRIC" id="fig|1698281.3.peg.726"/>
<evidence type="ECO:0000313" key="8">
    <source>
        <dbReference type="Proteomes" id="UP000070404"/>
    </source>
</evidence>
<dbReference type="PANTHER" id="PTHR12789:SF0">
    <property type="entry name" value="DENSITY-REGULATED PROTEIN"/>
    <property type="match status" value="1"/>
</dbReference>
<evidence type="ECO:0000313" key="7">
    <source>
        <dbReference type="EMBL" id="KXB07098.1"/>
    </source>
</evidence>
<dbReference type="InterPro" id="IPR050318">
    <property type="entry name" value="DENR/SUI1_TIF"/>
</dbReference>
<reference evidence="7 8" key="1">
    <citation type="journal article" date="2016" name="Sci. Rep.">
        <title>Metabolic traits of an uncultured archaeal lineage -MSBL1- from brine pools of the Red Sea.</title>
        <authorList>
            <person name="Mwirichia R."/>
            <person name="Alam I."/>
            <person name="Rashid M."/>
            <person name="Vinu M."/>
            <person name="Ba-Alawi W."/>
            <person name="Anthony Kamau A."/>
            <person name="Kamanda Ngugi D."/>
            <person name="Goker M."/>
            <person name="Klenk H.P."/>
            <person name="Bajic V."/>
            <person name="Stingl U."/>
        </authorList>
    </citation>
    <scope>NUCLEOTIDE SEQUENCE [LARGE SCALE GENOMIC DNA]</scope>
    <source>
        <strain evidence="7">SCGC-AAA382C18</strain>
    </source>
</reference>
<name>A0A133VKW5_9EURY</name>
<dbReference type="GO" id="GO:0003743">
    <property type="term" value="F:translation initiation factor activity"/>
    <property type="evidence" value="ECO:0007669"/>
    <property type="project" value="UniProtKB-UniRule"/>
</dbReference>
<comment type="caution">
    <text evidence="7">The sequence shown here is derived from an EMBL/GenBank/DDBJ whole genome shotgun (WGS) entry which is preliminary data.</text>
</comment>
<evidence type="ECO:0000259" key="6">
    <source>
        <dbReference type="PROSITE" id="PS50296"/>
    </source>
</evidence>
<feature type="domain" description="SUI1" evidence="6">
    <location>
        <begin position="27"/>
        <end position="93"/>
    </location>
</feature>
<accession>A0A133VKW5</accession>
<evidence type="ECO:0000256" key="2">
    <source>
        <dbReference type="ARBA" id="ARBA00022845"/>
    </source>
</evidence>
<dbReference type="SUPFAM" id="SSF55159">
    <property type="entry name" value="eIF1-like"/>
    <property type="match status" value="1"/>
</dbReference>
<dbReference type="GO" id="GO:0006417">
    <property type="term" value="P:regulation of translation"/>
    <property type="evidence" value="ECO:0007669"/>
    <property type="project" value="UniProtKB-UniRule"/>
</dbReference>
<dbReference type="GO" id="GO:0001731">
    <property type="term" value="P:formation of translation preinitiation complex"/>
    <property type="evidence" value="ECO:0007669"/>
    <property type="project" value="UniProtKB-UniRule"/>
</dbReference>
<gene>
    <name evidence="7" type="ORF">AKJ52_00955</name>
</gene>
<dbReference type="NCBIfam" id="NF002096">
    <property type="entry name" value="PRK00939.1"/>
    <property type="match status" value="1"/>
</dbReference>
<dbReference type="InterPro" id="IPR036877">
    <property type="entry name" value="SUI1_dom_sf"/>
</dbReference>
<dbReference type="CDD" id="cd11567">
    <property type="entry name" value="YciH_like"/>
    <property type="match status" value="1"/>
</dbReference>
<evidence type="ECO:0000256" key="1">
    <source>
        <dbReference type="ARBA" id="ARBA00005422"/>
    </source>
</evidence>
<evidence type="ECO:0000256" key="4">
    <source>
        <dbReference type="HAMAP-Rule" id="MF_00604"/>
    </source>
</evidence>
<dbReference type="InterPro" id="IPR022851">
    <property type="entry name" value="SUI1_arc"/>
</dbReference>
<comment type="similarity">
    <text evidence="1 4 5">Belongs to the SUI1 family.</text>
</comment>
<dbReference type="Gene3D" id="3.30.780.10">
    <property type="entry name" value="SUI1-like domain"/>
    <property type="match status" value="1"/>
</dbReference>
<dbReference type="AlphaFoldDB" id="A0A133VKW5"/>
<dbReference type="HAMAP" id="MF_00604">
    <property type="entry name" value="SUI1"/>
    <property type="match status" value="1"/>
</dbReference>
<keyword evidence="8" id="KW-1185">Reference proteome</keyword>
<dbReference type="GO" id="GO:0003729">
    <property type="term" value="F:mRNA binding"/>
    <property type="evidence" value="ECO:0007669"/>
    <property type="project" value="TreeGrafter"/>
</dbReference>
<proteinExistence type="inferred from homology"/>
<dbReference type="InterPro" id="IPR001950">
    <property type="entry name" value="SUI1"/>
</dbReference>
<dbReference type="PANTHER" id="PTHR12789">
    <property type="entry name" value="DENSITY-REGULATED PROTEIN HOMOLOG"/>
    <property type="match status" value="1"/>
</dbReference>
<dbReference type="Proteomes" id="UP000070404">
    <property type="component" value="Unassembled WGS sequence"/>
</dbReference>
<keyword evidence="7" id="KW-0396">Initiation factor</keyword>
<dbReference type="InterPro" id="IPR005872">
    <property type="entry name" value="SUI1_arc_bac"/>
</dbReference>
<dbReference type="PROSITE" id="PS50296">
    <property type="entry name" value="SUI1"/>
    <property type="match status" value="1"/>
</dbReference>
<organism evidence="7 8">
    <name type="scientific">candidate division MSBL1 archaeon SCGC-AAA382C18</name>
    <dbReference type="NCBI Taxonomy" id="1698281"/>
    <lineage>
        <taxon>Archaea</taxon>
        <taxon>Methanobacteriati</taxon>
        <taxon>Methanobacteriota</taxon>
        <taxon>candidate division MSBL1</taxon>
    </lineage>
</organism>
<dbReference type="EMBL" id="LHYF01000010">
    <property type="protein sequence ID" value="KXB07098.1"/>
    <property type="molecule type" value="Genomic_DNA"/>
</dbReference>
<sequence length="102" mass="11184">MPEICPICGLPEEICTCEGIAHEQENVRVFLEGRSYGKTVTVIDGLDSGVRSLEEQASELKKSFGCGGTVKDGHIELQGNHRERVKKTLADKGIPAQDMEIR</sequence>
<dbReference type="GO" id="GO:0002188">
    <property type="term" value="P:translation reinitiation"/>
    <property type="evidence" value="ECO:0007669"/>
    <property type="project" value="UniProtKB-UniRule"/>
</dbReference>
<keyword evidence="3 4" id="KW-0648">Protein biosynthesis</keyword>
<dbReference type="Pfam" id="PF01253">
    <property type="entry name" value="SUI1"/>
    <property type="match status" value="1"/>
</dbReference>
<evidence type="ECO:0000256" key="5">
    <source>
        <dbReference type="PIRNR" id="PIRNR037511"/>
    </source>
</evidence>
<protein>
    <recommendedName>
        <fullName evidence="4 5">Protein translation factor SUI1 homolog</fullName>
    </recommendedName>
</protein>
<dbReference type="PIRSF" id="PIRSF037511">
    <property type="entry name" value="Transl_init_SUI1_pro"/>
    <property type="match status" value="1"/>
</dbReference>
<keyword evidence="2 4" id="KW-0810">Translation regulation</keyword>